<protein>
    <submittedName>
        <fullName evidence="5">Alginate biosynthesis transcriptional regulatory protein AlgB</fullName>
    </submittedName>
</protein>
<dbReference type="SMART" id="SM00448">
    <property type="entry name" value="REC"/>
    <property type="match status" value="1"/>
</dbReference>
<feature type="domain" description="Response regulatory" evidence="4">
    <location>
        <begin position="10"/>
        <end position="125"/>
    </location>
</feature>
<name>A0A5C6FKS6_9PLAN</name>
<dbReference type="SUPFAM" id="SSF52172">
    <property type="entry name" value="CheY-like"/>
    <property type="match status" value="1"/>
</dbReference>
<dbReference type="Pfam" id="PF00072">
    <property type="entry name" value="Response_reg"/>
    <property type="match status" value="1"/>
</dbReference>
<dbReference type="AlphaFoldDB" id="A0A5C6FKS6"/>
<dbReference type="GO" id="GO:0000160">
    <property type="term" value="P:phosphorelay signal transduction system"/>
    <property type="evidence" value="ECO:0007669"/>
    <property type="project" value="InterPro"/>
</dbReference>
<evidence type="ECO:0000313" key="6">
    <source>
        <dbReference type="Proteomes" id="UP000316476"/>
    </source>
</evidence>
<organism evidence="5 6">
    <name type="scientific">Crateriforma conspicua</name>
    <dbReference type="NCBI Taxonomy" id="2527996"/>
    <lineage>
        <taxon>Bacteria</taxon>
        <taxon>Pseudomonadati</taxon>
        <taxon>Planctomycetota</taxon>
        <taxon>Planctomycetia</taxon>
        <taxon>Planctomycetales</taxon>
        <taxon>Planctomycetaceae</taxon>
        <taxon>Crateriforma</taxon>
    </lineage>
</organism>
<feature type="region of interest" description="Disordered" evidence="3">
    <location>
        <begin position="128"/>
        <end position="148"/>
    </location>
</feature>
<evidence type="ECO:0000256" key="1">
    <source>
        <dbReference type="ARBA" id="ARBA00022553"/>
    </source>
</evidence>
<keyword evidence="1 2" id="KW-0597">Phosphoprotein</keyword>
<dbReference type="InterPro" id="IPR011006">
    <property type="entry name" value="CheY-like_superfamily"/>
</dbReference>
<sequence length="148" mass="16919">MFNKGDLMTNLLFVDDDMNLLRGLRRSLRDQPYFLHVANSADQAMKLFKHRVFDVAVVDQRLDHICGLELLAWIRQHHPKTIRLMLTGHANVHVAQDAINRGGVFRFLTKPIRDVELAMAIREGLESREAANENNDSQHSLTDHAVSP</sequence>
<evidence type="ECO:0000259" key="4">
    <source>
        <dbReference type="PROSITE" id="PS50110"/>
    </source>
</evidence>
<evidence type="ECO:0000256" key="2">
    <source>
        <dbReference type="PROSITE-ProRule" id="PRU00169"/>
    </source>
</evidence>
<accession>A0A5C6FKS6</accession>
<gene>
    <name evidence="5" type="primary">algB</name>
    <name evidence="5" type="ORF">V7x_37680</name>
</gene>
<dbReference type="Gene3D" id="3.40.50.2300">
    <property type="match status" value="1"/>
</dbReference>
<feature type="modified residue" description="4-aspartylphosphate" evidence="2">
    <location>
        <position position="59"/>
    </location>
</feature>
<dbReference type="Proteomes" id="UP000316476">
    <property type="component" value="Unassembled WGS sequence"/>
</dbReference>
<proteinExistence type="predicted"/>
<dbReference type="PANTHER" id="PTHR44591">
    <property type="entry name" value="STRESS RESPONSE REGULATOR PROTEIN 1"/>
    <property type="match status" value="1"/>
</dbReference>
<dbReference type="InterPro" id="IPR050595">
    <property type="entry name" value="Bact_response_regulator"/>
</dbReference>
<evidence type="ECO:0000256" key="3">
    <source>
        <dbReference type="SAM" id="MobiDB-lite"/>
    </source>
</evidence>
<dbReference type="EMBL" id="SJPZ01000002">
    <property type="protein sequence ID" value="TWU62039.1"/>
    <property type="molecule type" value="Genomic_DNA"/>
</dbReference>
<dbReference type="PANTHER" id="PTHR44591:SF19">
    <property type="entry name" value="TWO-COMPONENT RESPONSE REGULATOR-RELATED"/>
    <property type="match status" value="1"/>
</dbReference>
<dbReference type="InterPro" id="IPR001789">
    <property type="entry name" value="Sig_transdc_resp-reg_receiver"/>
</dbReference>
<dbReference type="PROSITE" id="PS50110">
    <property type="entry name" value="RESPONSE_REGULATORY"/>
    <property type="match status" value="1"/>
</dbReference>
<reference evidence="5 6" key="1">
    <citation type="submission" date="2019-02" db="EMBL/GenBank/DDBJ databases">
        <title>Deep-cultivation of Planctomycetes and their phenomic and genomic characterization uncovers novel biology.</title>
        <authorList>
            <person name="Wiegand S."/>
            <person name="Jogler M."/>
            <person name="Boedeker C."/>
            <person name="Pinto D."/>
            <person name="Vollmers J."/>
            <person name="Rivas-Marin E."/>
            <person name="Kohn T."/>
            <person name="Peeters S.H."/>
            <person name="Heuer A."/>
            <person name="Rast P."/>
            <person name="Oberbeckmann S."/>
            <person name="Bunk B."/>
            <person name="Jeske O."/>
            <person name="Meyerdierks A."/>
            <person name="Storesund J.E."/>
            <person name="Kallscheuer N."/>
            <person name="Luecker S."/>
            <person name="Lage O.M."/>
            <person name="Pohl T."/>
            <person name="Merkel B.J."/>
            <person name="Hornburger P."/>
            <person name="Mueller R.-W."/>
            <person name="Bruemmer F."/>
            <person name="Labrenz M."/>
            <person name="Spormann A.M."/>
            <person name="Op Den Camp H."/>
            <person name="Overmann J."/>
            <person name="Amann R."/>
            <person name="Jetten M.S.M."/>
            <person name="Mascher T."/>
            <person name="Medema M.H."/>
            <person name="Devos D.P."/>
            <person name="Kaster A.-K."/>
            <person name="Ovreas L."/>
            <person name="Rohde M."/>
            <person name="Galperin M.Y."/>
            <person name="Jogler C."/>
        </authorList>
    </citation>
    <scope>NUCLEOTIDE SEQUENCE [LARGE SCALE GENOMIC DNA]</scope>
    <source>
        <strain evidence="5 6">V7</strain>
    </source>
</reference>
<evidence type="ECO:0000313" key="5">
    <source>
        <dbReference type="EMBL" id="TWU62039.1"/>
    </source>
</evidence>
<comment type="caution">
    <text evidence="5">The sequence shown here is derived from an EMBL/GenBank/DDBJ whole genome shotgun (WGS) entry which is preliminary data.</text>
</comment>